<dbReference type="Gene3D" id="3.20.20.70">
    <property type="entry name" value="Aldolase class I"/>
    <property type="match status" value="1"/>
</dbReference>
<evidence type="ECO:0000313" key="3">
    <source>
        <dbReference type="EMBL" id="MFF3575192.1"/>
    </source>
</evidence>
<reference evidence="3 4" key="1">
    <citation type="submission" date="2024-10" db="EMBL/GenBank/DDBJ databases">
        <title>The Natural Products Discovery Center: Release of the First 8490 Sequenced Strains for Exploring Actinobacteria Biosynthetic Diversity.</title>
        <authorList>
            <person name="Kalkreuter E."/>
            <person name="Kautsar S.A."/>
            <person name="Yang D."/>
            <person name="Bader C.D."/>
            <person name="Teijaro C.N."/>
            <person name="Fluegel L."/>
            <person name="Davis C.M."/>
            <person name="Simpson J.R."/>
            <person name="Lauterbach L."/>
            <person name="Steele A.D."/>
            <person name="Gui C."/>
            <person name="Meng S."/>
            <person name="Li G."/>
            <person name="Viehrig K."/>
            <person name="Ye F."/>
            <person name="Su P."/>
            <person name="Kiefer A.F."/>
            <person name="Nichols A."/>
            <person name="Cepeda A.J."/>
            <person name="Yan W."/>
            <person name="Fan B."/>
            <person name="Jiang Y."/>
            <person name="Adhikari A."/>
            <person name="Zheng C.-J."/>
            <person name="Schuster L."/>
            <person name="Cowan T.M."/>
            <person name="Smanski M.J."/>
            <person name="Chevrette M.G."/>
            <person name="De Carvalho L.P.S."/>
            <person name="Shen B."/>
        </authorList>
    </citation>
    <scope>NUCLEOTIDE SEQUENCE [LARGE SCALE GENOMIC DNA]</scope>
    <source>
        <strain evidence="3 4">NPDC002593</strain>
    </source>
</reference>
<gene>
    <name evidence="3" type="ORF">ACFYXQ_46420</name>
</gene>
<dbReference type="PANTHER" id="PTHR12128">
    <property type="entry name" value="DIHYDRODIPICOLINATE SYNTHASE"/>
    <property type="match status" value="1"/>
</dbReference>
<dbReference type="CDD" id="cd00408">
    <property type="entry name" value="DHDPS-like"/>
    <property type="match status" value="1"/>
</dbReference>
<organism evidence="3 4">
    <name type="scientific">Nocardia jiangxiensis</name>
    <dbReference type="NCBI Taxonomy" id="282685"/>
    <lineage>
        <taxon>Bacteria</taxon>
        <taxon>Bacillati</taxon>
        <taxon>Actinomycetota</taxon>
        <taxon>Actinomycetes</taxon>
        <taxon>Mycobacteriales</taxon>
        <taxon>Nocardiaceae</taxon>
        <taxon>Nocardia</taxon>
    </lineage>
</organism>
<name>A0ABW6SFZ0_9NOCA</name>
<dbReference type="SUPFAM" id="SSF51569">
    <property type="entry name" value="Aldolase"/>
    <property type="match status" value="1"/>
</dbReference>
<dbReference type="PANTHER" id="PTHR12128:SF66">
    <property type="entry name" value="4-HYDROXY-2-OXOGLUTARATE ALDOLASE, MITOCHONDRIAL"/>
    <property type="match status" value="1"/>
</dbReference>
<comment type="caution">
    <text evidence="3">The sequence shown here is derived from an EMBL/GenBank/DDBJ whole genome shotgun (WGS) entry which is preliminary data.</text>
</comment>
<protein>
    <submittedName>
        <fullName evidence="3">Dihydrodipicolinate synthase family protein</fullName>
    </submittedName>
</protein>
<accession>A0ABW6SFZ0</accession>
<comment type="similarity">
    <text evidence="1">Belongs to the DapA family.</text>
</comment>
<dbReference type="PRINTS" id="PR00146">
    <property type="entry name" value="DHPICSNTHASE"/>
</dbReference>
<dbReference type="InterPro" id="IPR002220">
    <property type="entry name" value="DapA-like"/>
</dbReference>
<proteinExistence type="inferred from homology"/>
<evidence type="ECO:0000256" key="2">
    <source>
        <dbReference type="ARBA" id="ARBA00023239"/>
    </source>
</evidence>
<dbReference type="Proteomes" id="UP001601992">
    <property type="component" value="Unassembled WGS sequence"/>
</dbReference>
<dbReference type="SMART" id="SM01130">
    <property type="entry name" value="DHDPS"/>
    <property type="match status" value="1"/>
</dbReference>
<dbReference type="EMBL" id="JBIAQY010000041">
    <property type="protein sequence ID" value="MFF3575192.1"/>
    <property type="molecule type" value="Genomic_DNA"/>
</dbReference>
<dbReference type="InterPro" id="IPR013785">
    <property type="entry name" value="Aldolase_TIM"/>
</dbReference>
<evidence type="ECO:0000256" key="1">
    <source>
        <dbReference type="ARBA" id="ARBA00007592"/>
    </source>
</evidence>
<sequence length="296" mass="31044">MPIEPLQRGLWGVLATPFHGDDLAIDEEALRRQVHLHQAAGSIGLVALGVFGESARLSREERHRVVEIVSREAPDLPLVIGIAERETREVIDAARDLLAASETASNSLMLQVPTSDPQALTDHLQAVHDATGAGVVVQDYPVVSGVTIAPSELLSAIIGCAFVVAVKSEAPPTSAAIAELTAGTDVPVFGGLGGIGLLDELMAGAAGAMTGFSYPEGLAATVNAWFDHGYAAARQAFLPWLPLINFEAQPRIGLAIRKASLNHRGIFSSPAPRPPAAAMPARLAPLLREHLEALPS</sequence>
<dbReference type="Pfam" id="PF00701">
    <property type="entry name" value="DHDPS"/>
    <property type="match status" value="1"/>
</dbReference>
<dbReference type="RefSeq" id="WP_040829920.1">
    <property type="nucleotide sequence ID" value="NZ_JBIAQY010000041.1"/>
</dbReference>
<evidence type="ECO:0000313" key="4">
    <source>
        <dbReference type="Proteomes" id="UP001601992"/>
    </source>
</evidence>
<keyword evidence="2" id="KW-0456">Lyase</keyword>
<keyword evidence="4" id="KW-1185">Reference proteome</keyword>